<comment type="subcellular location">
    <subcellularLocation>
        <location evidence="1">Membrane</location>
    </subcellularLocation>
</comment>
<proteinExistence type="inferred from homology"/>
<dbReference type="InterPro" id="IPR013210">
    <property type="entry name" value="LRR_N_plant-typ"/>
</dbReference>
<evidence type="ECO:0000256" key="15">
    <source>
        <dbReference type="SAM" id="Phobius"/>
    </source>
</evidence>
<comment type="similarity">
    <text evidence="2">Belongs to the protein kinase superfamily. Ser/Thr protein kinase family.</text>
</comment>
<keyword evidence="13" id="KW-0325">Glycoprotein</keyword>
<dbReference type="STRING" id="542762.A0A4S4EHB3"/>
<dbReference type="PROSITE" id="PS50011">
    <property type="entry name" value="PROTEIN_KINASE_DOM"/>
    <property type="match status" value="1"/>
</dbReference>
<keyword evidence="4" id="KW-0808">Transferase</keyword>
<dbReference type="Gene3D" id="3.80.10.10">
    <property type="entry name" value="Ribonuclease Inhibitor"/>
    <property type="match status" value="4"/>
</dbReference>
<keyword evidence="7" id="KW-0677">Repeat</keyword>
<comment type="caution">
    <text evidence="17">The sequence shown here is derived from an EMBL/GenBank/DDBJ whole genome shotgun (WGS) entry which is preliminary data.</text>
</comment>
<dbReference type="GO" id="GO:0033612">
    <property type="term" value="F:receptor serine/threonine kinase binding"/>
    <property type="evidence" value="ECO:0007669"/>
    <property type="project" value="TreeGrafter"/>
</dbReference>
<dbReference type="InterPro" id="IPR000719">
    <property type="entry name" value="Prot_kinase_dom"/>
</dbReference>
<name>A0A4S4EHB3_CAMSN</name>
<dbReference type="FunFam" id="3.80.10.10:FF:000234">
    <property type="entry name" value="Probable inactive receptor kinase RLK902"/>
    <property type="match status" value="1"/>
</dbReference>
<keyword evidence="10 14" id="KW-0067">ATP-binding</keyword>
<sequence>MTKNLCCEMTLLPLSIHTMAKNPTLLSLQILTAFLIFFTLFHRSFPFLVEKEALLQFKNHLEDPLNHLDSWKDSESPCHFSGVSCDPNTGRVTEISLTNKSLSGVISPSISVLQSLTSLVLPINLISGILPSELNDCRNLKVLNLTVNKMNGSLPDLSSLANLEILDLSTNHFSGGFPTWVANLTRLVNLVVGDNDYEEGEIPENLGNLKNLTVLYLHNSHLRGPIPESVFELTALETLDISVNKISGNFSKSISKLQNLNKIELFRNNLTGELPRELASLTLLQEIDFSKNQMYGKLPLEIGNLKNLTVFELNENNFSGELPPGFADLHYLKGFSIYRNNFSGQFPENFGRFSPLDSFDISENQFSGGFPKFLCQNGKLKFLLALANNFVGELPANFANCNSIKRLRINQNQLSGKVPDGFWALPNAIIIDFSDNHFTGGISPEIGISTNLNELILVNNRFSGELPLELGKLTQLERLYLSNNDFSGRIPSEIGALKQLSSLHLEQNSFNGPIPQELGQCDRLVDLNLGLNSLSGTIPDTLAHISFLNSLNLSRNRLEGSIPKNLQKLMLSSIDLSNNQLSGSVPTFLLAAGGGQAFVGNKGLCIDETSRIQVNSGMAVCNSEHNPQRFIGTKLVTFCVILAALVVILCGLLLTSYWRFKLSEPHYADNDLRWDDKQTDHKWKLVSFQPVVFDVDEICNLDEDNLIGSGSTGKVYRLDLKKDVGMVAVKQLWNGNGVKVLATEMEILGKIRHKNVLKLYACLMRGESSLLVFEYMVNGNLFQALHREIKGGESDLDWYQRYRIALGAAKGLSYLHHDCTRSIIHRDIKSTNILLDECNEPKIADFGLAKIAEGSSMVSEASCFAGTHGYIAPELANTVKVTEKSDVYSFGVVLLELVTGRRPIEEEYGEGKDIVYWVSTHLNDREDVLKVLDPKIVSDLVEDDMIMVLKVAMHCTTKLPNLRPSMRVVVKMLVDAEPCSLKSPDNCEKNGKLIL</sequence>
<feature type="transmembrane region" description="Helical" evidence="15">
    <location>
        <begin position="24"/>
        <end position="41"/>
    </location>
</feature>
<dbReference type="Pfam" id="PF00560">
    <property type="entry name" value="LRR_1"/>
    <property type="match status" value="5"/>
</dbReference>
<dbReference type="EMBL" id="SDRB02004425">
    <property type="protein sequence ID" value="THG15863.1"/>
    <property type="molecule type" value="Genomic_DNA"/>
</dbReference>
<evidence type="ECO:0000256" key="8">
    <source>
        <dbReference type="ARBA" id="ARBA00022741"/>
    </source>
</evidence>
<dbReference type="SUPFAM" id="SSF52058">
    <property type="entry name" value="L domain-like"/>
    <property type="match status" value="2"/>
</dbReference>
<evidence type="ECO:0000256" key="14">
    <source>
        <dbReference type="PROSITE-ProRule" id="PRU10141"/>
    </source>
</evidence>
<evidence type="ECO:0000256" key="1">
    <source>
        <dbReference type="ARBA" id="ARBA00004370"/>
    </source>
</evidence>
<feature type="transmembrane region" description="Helical" evidence="15">
    <location>
        <begin position="635"/>
        <end position="658"/>
    </location>
</feature>
<dbReference type="SMART" id="SM00369">
    <property type="entry name" value="LRR_TYP"/>
    <property type="match status" value="3"/>
</dbReference>
<dbReference type="GO" id="GO:0051707">
    <property type="term" value="P:response to other organism"/>
    <property type="evidence" value="ECO:0007669"/>
    <property type="project" value="UniProtKB-ARBA"/>
</dbReference>
<dbReference type="FunFam" id="3.80.10.10:FF:000215">
    <property type="entry name" value="Receptor-like protein kinase HSL1"/>
    <property type="match status" value="1"/>
</dbReference>
<evidence type="ECO:0000256" key="3">
    <source>
        <dbReference type="ARBA" id="ARBA00022614"/>
    </source>
</evidence>
<dbReference type="GO" id="GO:0005524">
    <property type="term" value="F:ATP binding"/>
    <property type="evidence" value="ECO:0007669"/>
    <property type="project" value="UniProtKB-UniRule"/>
</dbReference>
<dbReference type="InterPro" id="IPR003591">
    <property type="entry name" value="Leu-rich_rpt_typical-subtyp"/>
</dbReference>
<keyword evidence="11 15" id="KW-1133">Transmembrane helix</keyword>
<protein>
    <recommendedName>
        <fullName evidence="16">Protein kinase domain-containing protein</fullName>
    </recommendedName>
</protein>
<dbReference type="InterPro" id="IPR017441">
    <property type="entry name" value="Protein_kinase_ATP_BS"/>
</dbReference>
<feature type="binding site" evidence="14">
    <location>
        <position position="730"/>
    </location>
    <ligand>
        <name>ATP</name>
        <dbReference type="ChEBI" id="CHEBI:30616"/>
    </ligand>
</feature>
<dbReference type="InterPro" id="IPR050647">
    <property type="entry name" value="Plant_LRR-RLKs"/>
</dbReference>
<dbReference type="GO" id="GO:0004672">
    <property type="term" value="F:protein kinase activity"/>
    <property type="evidence" value="ECO:0007669"/>
    <property type="project" value="InterPro"/>
</dbReference>
<evidence type="ECO:0000256" key="13">
    <source>
        <dbReference type="ARBA" id="ARBA00023180"/>
    </source>
</evidence>
<dbReference type="CDD" id="cd14066">
    <property type="entry name" value="STKc_IRAK"/>
    <property type="match status" value="1"/>
</dbReference>
<dbReference type="SMART" id="SM00220">
    <property type="entry name" value="S_TKc"/>
    <property type="match status" value="1"/>
</dbReference>
<dbReference type="PANTHER" id="PTHR48056">
    <property type="entry name" value="LRR RECEPTOR-LIKE SERINE/THREONINE-PROTEIN KINASE-RELATED"/>
    <property type="match status" value="1"/>
</dbReference>
<evidence type="ECO:0000313" key="18">
    <source>
        <dbReference type="Proteomes" id="UP000306102"/>
    </source>
</evidence>
<dbReference type="Pfam" id="PF00069">
    <property type="entry name" value="Pkinase"/>
    <property type="match status" value="1"/>
</dbReference>
<dbReference type="InterPro" id="IPR032675">
    <property type="entry name" value="LRR_dom_sf"/>
</dbReference>
<accession>A0A4S4EHB3</accession>
<dbReference type="Pfam" id="PF08263">
    <property type="entry name" value="LRRNT_2"/>
    <property type="match status" value="1"/>
</dbReference>
<dbReference type="FunFam" id="3.30.200.20:FF:000511">
    <property type="entry name" value="Leucine-rich receptor-like protein kinase family protein"/>
    <property type="match status" value="1"/>
</dbReference>
<dbReference type="PROSITE" id="PS00107">
    <property type="entry name" value="PROTEIN_KINASE_ATP"/>
    <property type="match status" value="1"/>
</dbReference>
<dbReference type="Gene3D" id="1.10.510.10">
    <property type="entry name" value="Transferase(Phosphotransferase) domain 1"/>
    <property type="match status" value="1"/>
</dbReference>
<keyword evidence="3" id="KW-0433">Leucine-rich repeat</keyword>
<dbReference type="Proteomes" id="UP000306102">
    <property type="component" value="Unassembled WGS sequence"/>
</dbReference>
<dbReference type="PROSITE" id="PS00108">
    <property type="entry name" value="PROTEIN_KINASE_ST"/>
    <property type="match status" value="1"/>
</dbReference>
<organism evidence="17 18">
    <name type="scientific">Camellia sinensis var. sinensis</name>
    <name type="common">China tea</name>
    <dbReference type="NCBI Taxonomy" id="542762"/>
    <lineage>
        <taxon>Eukaryota</taxon>
        <taxon>Viridiplantae</taxon>
        <taxon>Streptophyta</taxon>
        <taxon>Embryophyta</taxon>
        <taxon>Tracheophyta</taxon>
        <taxon>Spermatophyta</taxon>
        <taxon>Magnoliopsida</taxon>
        <taxon>eudicotyledons</taxon>
        <taxon>Gunneridae</taxon>
        <taxon>Pentapetalae</taxon>
        <taxon>asterids</taxon>
        <taxon>Ericales</taxon>
        <taxon>Theaceae</taxon>
        <taxon>Camellia</taxon>
    </lineage>
</organism>
<evidence type="ECO:0000256" key="7">
    <source>
        <dbReference type="ARBA" id="ARBA00022737"/>
    </source>
</evidence>
<keyword evidence="9" id="KW-0418">Kinase</keyword>
<evidence type="ECO:0000256" key="4">
    <source>
        <dbReference type="ARBA" id="ARBA00022679"/>
    </source>
</evidence>
<evidence type="ECO:0000259" key="16">
    <source>
        <dbReference type="PROSITE" id="PS50011"/>
    </source>
</evidence>
<evidence type="ECO:0000256" key="6">
    <source>
        <dbReference type="ARBA" id="ARBA00022729"/>
    </source>
</evidence>
<evidence type="ECO:0000256" key="2">
    <source>
        <dbReference type="ARBA" id="ARBA00008684"/>
    </source>
</evidence>
<keyword evidence="8 14" id="KW-0547">Nucleotide-binding</keyword>
<keyword evidence="12 15" id="KW-0472">Membrane</keyword>
<evidence type="ECO:0000313" key="17">
    <source>
        <dbReference type="EMBL" id="THG15863.1"/>
    </source>
</evidence>
<keyword evidence="18" id="KW-1185">Reference proteome</keyword>
<evidence type="ECO:0000256" key="10">
    <source>
        <dbReference type="ARBA" id="ARBA00022840"/>
    </source>
</evidence>
<dbReference type="Gene3D" id="3.30.200.20">
    <property type="entry name" value="Phosphorylase Kinase, domain 1"/>
    <property type="match status" value="1"/>
</dbReference>
<evidence type="ECO:0000256" key="9">
    <source>
        <dbReference type="ARBA" id="ARBA00022777"/>
    </source>
</evidence>
<gene>
    <name evidence="17" type="ORF">TEA_002628</name>
</gene>
<dbReference type="AlphaFoldDB" id="A0A4S4EHB3"/>
<dbReference type="SUPFAM" id="SSF56112">
    <property type="entry name" value="Protein kinase-like (PK-like)"/>
    <property type="match status" value="1"/>
</dbReference>
<evidence type="ECO:0000256" key="11">
    <source>
        <dbReference type="ARBA" id="ARBA00022989"/>
    </source>
</evidence>
<dbReference type="InterPro" id="IPR008271">
    <property type="entry name" value="Ser/Thr_kinase_AS"/>
</dbReference>
<evidence type="ECO:0000256" key="5">
    <source>
        <dbReference type="ARBA" id="ARBA00022692"/>
    </source>
</evidence>
<dbReference type="InterPro" id="IPR001611">
    <property type="entry name" value="Leu-rich_rpt"/>
</dbReference>
<keyword evidence="5 15" id="KW-0812">Transmembrane</keyword>
<feature type="domain" description="Protein kinase" evidence="16">
    <location>
        <begin position="701"/>
        <end position="980"/>
    </location>
</feature>
<evidence type="ECO:0000256" key="12">
    <source>
        <dbReference type="ARBA" id="ARBA00023136"/>
    </source>
</evidence>
<dbReference type="FunFam" id="1.10.510.10:FF:000365">
    <property type="entry name" value="Leucine-rich repeat receptor-like serine/threonine-protein kinase At1g17230"/>
    <property type="match status" value="1"/>
</dbReference>
<dbReference type="InterPro" id="IPR011009">
    <property type="entry name" value="Kinase-like_dom_sf"/>
</dbReference>
<dbReference type="GO" id="GO:0016020">
    <property type="term" value="C:membrane"/>
    <property type="evidence" value="ECO:0007669"/>
    <property type="project" value="UniProtKB-SubCell"/>
</dbReference>
<dbReference type="GO" id="GO:0006952">
    <property type="term" value="P:defense response"/>
    <property type="evidence" value="ECO:0007669"/>
    <property type="project" value="UniProtKB-ARBA"/>
</dbReference>
<keyword evidence="6" id="KW-0732">Signal</keyword>
<dbReference type="PANTHER" id="PTHR48056:SF20">
    <property type="entry name" value="PROTEIN KINASE DOMAIN-CONTAINING PROTEIN"/>
    <property type="match status" value="1"/>
</dbReference>
<reference evidence="17 18" key="1">
    <citation type="journal article" date="2018" name="Proc. Natl. Acad. Sci. U.S.A.">
        <title>Draft genome sequence of Camellia sinensis var. sinensis provides insights into the evolution of the tea genome and tea quality.</title>
        <authorList>
            <person name="Wei C."/>
            <person name="Yang H."/>
            <person name="Wang S."/>
            <person name="Zhao J."/>
            <person name="Liu C."/>
            <person name="Gao L."/>
            <person name="Xia E."/>
            <person name="Lu Y."/>
            <person name="Tai Y."/>
            <person name="She G."/>
            <person name="Sun J."/>
            <person name="Cao H."/>
            <person name="Tong W."/>
            <person name="Gao Q."/>
            <person name="Li Y."/>
            <person name="Deng W."/>
            <person name="Jiang X."/>
            <person name="Wang W."/>
            <person name="Chen Q."/>
            <person name="Zhang S."/>
            <person name="Li H."/>
            <person name="Wu J."/>
            <person name="Wang P."/>
            <person name="Li P."/>
            <person name="Shi C."/>
            <person name="Zheng F."/>
            <person name="Jian J."/>
            <person name="Huang B."/>
            <person name="Shan D."/>
            <person name="Shi M."/>
            <person name="Fang C."/>
            <person name="Yue Y."/>
            <person name="Li F."/>
            <person name="Li D."/>
            <person name="Wei S."/>
            <person name="Han B."/>
            <person name="Jiang C."/>
            <person name="Yin Y."/>
            <person name="Xia T."/>
            <person name="Zhang Z."/>
            <person name="Bennetzen J.L."/>
            <person name="Zhao S."/>
            <person name="Wan X."/>
        </authorList>
    </citation>
    <scope>NUCLEOTIDE SEQUENCE [LARGE SCALE GENOMIC DNA]</scope>
    <source>
        <strain evidence="18">cv. Shuchazao</strain>
        <tissue evidence="17">Leaf</tissue>
    </source>
</reference>